<protein>
    <recommendedName>
        <fullName evidence="4">Lipoprotein</fullName>
    </recommendedName>
</protein>
<dbReference type="RefSeq" id="WP_250096880.1">
    <property type="nucleotide sequence ID" value="NZ_JAKRYL010000012.1"/>
</dbReference>
<name>A0A9X2CTJ4_9BACI</name>
<accession>A0A9X2CTJ4</accession>
<organism evidence="2 3">
    <name type="scientific">Halalkalibacter alkaliphilus</name>
    <dbReference type="NCBI Taxonomy" id="2917993"/>
    <lineage>
        <taxon>Bacteria</taxon>
        <taxon>Bacillati</taxon>
        <taxon>Bacillota</taxon>
        <taxon>Bacilli</taxon>
        <taxon>Bacillales</taxon>
        <taxon>Bacillaceae</taxon>
        <taxon>Halalkalibacter</taxon>
    </lineage>
</organism>
<keyword evidence="3" id="KW-1185">Reference proteome</keyword>
<dbReference type="Proteomes" id="UP001139150">
    <property type="component" value="Unassembled WGS sequence"/>
</dbReference>
<evidence type="ECO:0000313" key="3">
    <source>
        <dbReference type="Proteomes" id="UP001139150"/>
    </source>
</evidence>
<evidence type="ECO:0008006" key="4">
    <source>
        <dbReference type="Google" id="ProtNLM"/>
    </source>
</evidence>
<dbReference type="EMBL" id="JAKRYL010000012">
    <property type="protein sequence ID" value="MCL7747987.1"/>
    <property type="molecule type" value="Genomic_DNA"/>
</dbReference>
<proteinExistence type="predicted"/>
<keyword evidence="1" id="KW-0732">Signal</keyword>
<comment type="caution">
    <text evidence="2">The sequence shown here is derived from an EMBL/GenBank/DDBJ whole genome shotgun (WGS) entry which is preliminary data.</text>
</comment>
<dbReference type="PROSITE" id="PS51257">
    <property type="entry name" value="PROKAR_LIPOPROTEIN"/>
    <property type="match status" value="1"/>
</dbReference>
<gene>
    <name evidence="2" type="ORF">MF646_12720</name>
</gene>
<dbReference type="AlphaFoldDB" id="A0A9X2CTJ4"/>
<sequence>MKQFFYSLLFIICLFLIAGCVKGQPSNASNEPSHEDTTNSIETDEVLEAPSSENSMSDIPLTVLQADSRFHLQMTDDKNQTYHVHIYSSDEEKGEIDSPSFLGVEGEQFYSGQYHLYLSEDDDEYGVKQEHLNLFENESGSPAHFIEGEKMAYISSHKTGRDLLVIYQKEALNQKSLNVFALEDGALQEVKVDGQPLNSINGELRNIGDHYYQSVEYKINETEEEFGWFFTTWEFHEETLTLSLKSQAVYNDESFTDGNTYGQETYERWKDKPTSTFAYPYIPITSDWLDEVEKGRFPSVSFAVGTSLQEIFDKKGEPDTITDWLRGAETFMFNNIGYAVTATSNNTVNTLLIPGTLIDGDIKQIYDKLGEPDEKVVGEQDNHTEVMIYNTGAHALYIEKSKNEIEMILVSKTETPEISTDWSGTYTIPEDKGVGGVLNIYNEDEAGFQFDIHVSTTHVGEMEGYALKDGNTALQVEDEIGCQMTLVKDGNHVTTIEGPDCWGWSGMAIDLNHTFVKQ</sequence>
<evidence type="ECO:0000313" key="2">
    <source>
        <dbReference type="EMBL" id="MCL7747987.1"/>
    </source>
</evidence>
<evidence type="ECO:0000256" key="1">
    <source>
        <dbReference type="SAM" id="SignalP"/>
    </source>
</evidence>
<feature type="signal peptide" evidence="1">
    <location>
        <begin position="1"/>
        <end position="23"/>
    </location>
</feature>
<reference evidence="2" key="1">
    <citation type="submission" date="2022-02" db="EMBL/GenBank/DDBJ databases">
        <title>Halalkalibacter sp. nov. isolated from Lonar Lake, India.</title>
        <authorList>
            <person name="Joshi A."/>
            <person name="Thite S."/>
            <person name="Lodha T."/>
        </authorList>
    </citation>
    <scope>NUCLEOTIDE SEQUENCE</scope>
    <source>
        <strain evidence="2">MEB205</strain>
    </source>
</reference>
<feature type="chain" id="PRO_5040897334" description="Lipoprotein" evidence="1">
    <location>
        <begin position="24"/>
        <end position="518"/>
    </location>
</feature>